<comment type="caution">
    <text evidence="2">The sequence shown here is derived from an EMBL/GenBank/DDBJ whole genome shotgun (WGS) entry which is preliminary data.</text>
</comment>
<organism evidence="2 3">
    <name type="scientific">Solanum commersonii</name>
    <name type="common">Commerson's wild potato</name>
    <name type="synonym">Commerson's nightshade</name>
    <dbReference type="NCBI Taxonomy" id="4109"/>
    <lineage>
        <taxon>Eukaryota</taxon>
        <taxon>Viridiplantae</taxon>
        <taxon>Streptophyta</taxon>
        <taxon>Embryophyta</taxon>
        <taxon>Tracheophyta</taxon>
        <taxon>Spermatophyta</taxon>
        <taxon>Magnoliopsida</taxon>
        <taxon>eudicotyledons</taxon>
        <taxon>Gunneridae</taxon>
        <taxon>Pentapetalae</taxon>
        <taxon>asterids</taxon>
        <taxon>lamiids</taxon>
        <taxon>Solanales</taxon>
        <taxon>Solanaceae</taxon>
        <taxon>Solanoideae</taxon>
        <taxon>Solaneae</taxon>
        <taxon>Solanum</taxon>
    </lineage>
</organism>
<gene>
    <name evidence="2" type="ORF">H5410_050483</name>
</gene>
<dbReference type="AlphaFoldDB" id="A0A9J5WY04"/>
<dbReference type="EMBL" id="JACXVP010000010">
    <property type="protein sequence ID" value="KAG5579856.1"/>
    <property type="molecule type" value="Genomic_DNA"/>
</dbReference>
<dbReference type="OrthoDB" id="1194650at2759"/>
<evidence type="ECO:0000313" key="2">
    <source>
        <dbReference type="EMBL" id="KAG5579856.1"/>
    </source>
</evidence>
<feature type="region of interest" description="Disordered" evidence="1">
    <location>
        <begin position="169"/>
        <end position="220"/>
    </location>
</feature>
<protein>
    <submittedName>
        <fullName evidence="2">Uncharacterized protein</fullName>
    </submittedName>
</protein>
<evidence type="ECO:0000256" key="1">
    <source>
        <dbReference type="SAM" id="MobiDB-lite"/>
    </source>
</evidence>
<accession>A0A9J5WY04</accession>
<proteinExistence type="predicted"/>
<reference evidence="2 3" key="1">
    <citation type="submission" date="2020-09" db="EMBL/GenBank/DDBJ databases">
        <title>De no assembly of potato wild relative species, Solanum commersonii.</title>
        <authorList>
            <person name="Cho K."/>
        </authorList>
    </citation>
    <scope>NUCLEOTIDE SEQUENCE [LARGE SCALE GENOMIC DNA]</scope>
    <source>
        <strain evidence="2">LZ3.2</strain>
        <tissue evidence="2">Leaf</tissue>
    </source>
</reference>
<keyword evidence="3" id="KW-1185">Reference proteome</keyword>
<feature type="compositionally biased region" description="Basic residues" evidence="1">
    <location>
        <begin position="178"/>
        <end position="220"/>
    </location>
</feature>
<name>A0A9J5WY04_SOLCO</name>
<evidence type="ECO:0000313" key="3">
    <source>
        <dbReference type="Proteomes" id="UP000824120"/>
    </source>
</evidence>
<dbReference type="Proteomes" id="UP000824120">
    <property type="component" value="Chromosome 10"/>
</dbReference>
<sequence>MIVVEEPKSNSDSDTMIDIDNYEDSSAQANDDIMHPYLTLTVREIKESYMATLKPYTDEVKDTCINALKANLKGVIVRMKYWRVAFLEQSTMELDAFIRDEKFRRTQKNKKNKAVDEDYTTPIVDEDGSVVDADEIHPLVIVDEKRVVVDEYFAKKVNEVVEEIKKGEKDQVEEKMVERKKKKKRRNWKRMKKKKKKSWKRRNRKKMKRRRLKRRNKNKN</sequence>